<evidence type="ECO:0000259" key="15">
    <source>
        <dbReference type="PROSITE" id="PS50011"/>
    </source>
</evidence>
<evidence type="ECO:0000256" key="1">
    <source>
        <dbReference type="ARBA" id="ARBA00004162"/>
    </source>
</evidence>
<keyword evidence="6" id="KW-0812">Transmembrane</keyword>
<evidence type="ECO:0000256" key="5">
    <source>
        <dbReference type="ARBA" id="ARBA00022679"/>
    </source>
</evidence>
<dbReference type="EMBL" id="JARPOI010000008">
    <property type="protein sequence ID" value="KAJ9175088.1"/>
    <property type="molecule type" value="Genomic_DNA"/>
</dbReference>
<keyword evidence="9" id="KW-0067">ATP-binding</keyword>
<organism evidence="16 17">
    <name type="scientific">Hevea brasiliensis</name>
    <name type="common">Para rubber tree</name>
    <name type="synonym">Siphonia brasiliensis</name>
    <dbReference type="NCBI Taxonomy" id="3981"/>
    <lineage>
        <taxon>Eukaryota</taxon>
        <taxon>Viridiplantae</taxon>
        <taxon>Streptophyta</taxon>
        <taxon>Embryophyta</taxon>
        <taxon>Tracheophyta</taxon>
        <taxon>Spermatophyta</taxon>
        <taxon>Magnoliopsida</taxon>
        <taxon>eudicotyledons</taxon>
        <taxon>Gunneridae</taxon>
        <taxon>Pentapetalae</taxon>
        <taxon>rosids</taxon>
        <taxon>fabids</taxon>
        <taxon>Malpighiales</taxon>
        <taxon>Euphorbiaceae</taxon>
        <taxon>Crotonoideae</taxon>
        <taxon>Micrandreae</taxon>
        <taxon>Hevea</taxon>
    </lineage>
</organism>
<evidence type="ECO:0000256" key="4">
    <source>
        <dbReference type="ARBA" id="ARBA00022527"/>
    </source>
</evidence>
<evidence type="ECO:0000256" key="10">
    <source>
        <dbReference type="ARBA" id="ARBA00022989"/>
    </source>
</evidence>
<evidence type="ECO:0000256" key="14">
    <source>
        <dbReference type="SAM" id="MobiDB-lite"/>
    </source>
</evidence>
<dbReference type="InterPro" id="IPR047117">
    <property type="entry name" value="PERK1-13-like"/>
</dbReference>
<gene>
    <name evidence="16" type="ORF">P3X46_013670</name>
</gene>
<keyword evidence="4" id="KW-0723">Serine/threonine-protein kinase</keyword>
<evidence type="ECO:0000313" key="17">
    <source>
        <dbReference type="Proteomes" id="UP001174677"/>
    </source>
</evidence>
<keyword evidence="7" id="KW-0547">Nucleotide-binding</keyword>
<dbReference type="InterPro" id="IPR000719">
    <property type="entry name" value="Prot_kinase_dom"/>
</dbReference>
<dbReference type="InterPro" id="IPR001245">
    <property type="entry name" value="Ser-Thr/Tyr_kinase_cat_dom"/>
</dbReference>
<evidence type="ECO:0000256" key="3">
    <source>
        <dbReference type="ARBA" id="ARBA00022475"/>
    </source>
</evidence>
<feature type="domain" description="Protein kinase" evidence="15">
    <location>
        <begin position="128"/>
        <end position="386"/>
    </location>
</feature>
<dbReference type="EC" id="2.7.11.1" evidence="2"/>
<keyword evidence="10" id="KW-1133">Transmembrane helix</keyword>
<keyword evidence="17" id="KW-1185">Reference proteome</keyword>
<name>A0ABQ9M854_HEVBR</name>
<proteinExistence type="predicted"/>
<dbReference type="InterPro" id="IPR011009">
    <property type="entry name" value="Kinase-like_dom_sf"/>
</dbReference>
<keyword evidence="3" id="KW-1003">Cell membrane</keyword>
<dbReference type="SUPFAM" id="SSF56112">
    <property type="entry name" value="Protein kinase-like (PK-like)"/>
    <property type="match status" value="1"/>
</dbReference>
<evidence type="ECO:0000256" key="6">
    <source>
        <dbReference type="ARBA" id="ARBA00022692"/>
    </source>
</evidence>
<comment type="caution">
    <text evidence="16">The sequence shown here is derived from an EMBL/GenBank/DDBJ whole genome shotgun (WGS) entry which is preliminary data.</text>
</comment>
<dbReference type="Pfam" id="PF07714">
    <property type="entry name" value="PK_Tyr_Ser-Thr"/>
    <property type="match status" value="2"/>
</dbReference>
<feature type="compositionally biased region" description="Polar residues" evidence="14">
    <location>
        <begin position="21"/>
        <end position="30"/>
    </location>
</feature>
<dbReference type="PROSITE" id="PS50011">
    <property type="entry name" value="PROTEIN_KINASE_DOM"/>
    <property type="match status" value="1"/>
</dbReference>
<sequence length="386" mass="44719">MCIEEIWNEKNDNIFLKDNPKSNGSHNVEPNGSHKSKPLISSEASGSHNIEFNGSQKLKSLVSSEANNGIEQKEFTHREPLVAINGSSNATNFTERFQDYRQRKINFQEDNQPRRFTYQELTMATGGFSEDNRLDEGPWGQVYKGDLNGEKVKVKKFNNPKKQEEEYTKMKAVASGFRHRSLVNLIGYCEEGANRLLVYEFVPLGKSLRNYFDENFLSWHMSVHWKDKFFLDDDFQLRVIITHIIAPYRQSCMAPEYTITNKFTKKTIVYSYGVMLLEMITGKEAFDDIVEWGVPQLERALSIGNLDFVDKRLKEYNKNEMNRMIACALACLRDNPQDRPEMRQIVEVLKGNIDMHDLLKREQQLTKQVELTFGMESLPKPKIMAS</sequence>
<comment type="catalytic activity">
    <reaction evidence="12">
        <text>L-threonyl-[protein] + ATP = O-phospho-L-threonyl-[protein] + ADP + H(+)</text>
        <dbReference type="Rhea" id="RHEA:46608"/>
        <dbReference type="Rhea" id="RHEA-COMP:11060"/>
        <dbReference type="Rhea" id="RHEA-COMP:11605"/>
        <dbReference type="ChEBI" id="CHEBI:15378"/>
        <dbReference type="ChEBI" id="CHEBI:30013"/>
        <dbReference type="ChEBI" id="CHEBI:30616"/>
        <dbReference type="ChEBI" id="CHEBI:61977"/>
        <dbReference type="ChEBI" id="CHEBI:456216"/>
        <dbReference type="EC" id="2.7.11.1"/>
    </reaction>
</comment>
<dbReference type="Gene3D" id="3.30.200.20">
    <property type="entry name" value="Phosphorylase Kinase, domain 1"/>
    <property type="match status" value="1"/>
</dbReference>
<evidence type="ECO:0000256" key="2">
    <source>
        <dbReference type="ARBA" id="ARBA00012513"/>
    </source>
</evidence>
<evidence type="ECO:0000256" key="8">
    <source>
        <dbReference type="ARBA" id="ARBA00022777"/>
    </source>
</evidence>
<evidence type="ECO:0000256" key="7">
    <source>
        <dbReference type="ARBA" id="ARBA00022741"/>
    </source>
</evidence>
<protein>
    <recommendedName>
        <fullName evidence="2">non-specific serine/threonine protein kinase</fullName>
        <ecNumber evidence="2">2.7.11.1</ecNumber>
    </recommendedName>
</protein>
<dbReference type="Gene3D" id="1.10.510.10">
    <property type="entry name" value="Transferase(Phosphotransferase) domain 1"/>
    <property type="match status" value="1"/>
</dbReference>
<evidence type="ECO:0000256" key="12">
    <source>
        <dbReference type="ARBA" id="ARBA00047899"/>
    </source>
</evidence>
<evidence type="ECO:0000256" key="13">
    <source>
        <dbReference type="ARBA" id="ARBA00048679"/>
    </source>
</evidence>
<dbReference type="PANTHER" id="PTHR47982">
    <property type="entry name" value="PROLINE-RICH RECEPTOR-LIKE PROTEIN KINASE PERK4"/>
    <property type="match status" value="1"/>
</dbReference>
<comment type="subcellular location">
    <subcellularLocation>
        <location evidence="1">Cell membrane</location>
        <topology evidence="1">Single-pass membrane protein</topology>
    </subcellularLocation>
</comment>
<dbReference type="PANTHER" id="PTHR47982:SF17">
    <property type="entry name" value="NON-SPECIFIC SERINE_THREONINE PROTEIN KINASE"/>
    <property type="match status" value="1"/>
</dbReference>
<feature type="region of interest" description="Disordered" evidence="14">
    <location>
        <begin position="14"/>
        <end position="50"/>
    </location>
</feature>
<keyword evidence="5" id="KW-0808">Transferase</keyword>
<comment type="catalytic activity">
    <reaction evidence="13">
        <text>L-seryl-[protein] + ATP = O-phospho-L-seryl-[protein] + ADP + H(+)</text>
        <dbReference type="Rhea" id="RHEA:17989"/>
        <dbReference type="Rhea" id="RHEA-COMP:9863"/>
        <dbReference type="Rhea" id="RHEA-COMP:11604"/>
        <dbReference type="ChEBI" id="CHEBI:15378"/>
        <dbReference type="ChEBI" id="CHEBI:29999"/>
        <dbReference type="ChEBI" id="CHEBI:30616"/>
        <dbReference type="ChEBI" id="CHEBI:83421"/>
        <dbReference type="ChEBI" id="CHEBI:456216"/>
        <dbReference type="EC" id="2.7.11.1"/>
    </reaction>
</comment>
<accession>A0ABQ9M854</accession>
<keyword evidence="8" id="KW-0418">Kinase</keyword>
<keyword evidence="11" id="KW-0472">Membrane</keyword>
<dbReference type="Proteomes" id="UP001174677">
    <property type="component" value="Chromosome 8"/>
</dbReference>
<evidence type="ECO:0000313" key="16">
    <source>
        <dbReference type="EMBL" id="KAJ9175088.1"/>
    </source>
</evidence>
<reference evidence="16 17" key="1">
    <citation type="journal article" date="2023" name="Plant Biotechnol. J.">
        <title>Chromosome-level wild Hevea brasiliensis genome provides new tools for genomic-assisted breeding and valuable loci to elevate rubber yield.</title>
        <authorList>
            <person name="Cheng H."/>
            <person name="Song X."/>
            <person name="Hu Y."/>
            <person name="Wu T."/>
            <person name="Yang Q."/>
            <person name="An Z."/>
            <person name="Feng S."/>
            <person name="Deng Z."/>
            <person name="Wu W."/>
            <person name="Zeng X."/>
            <person name="Tu M."/>
            <person name="Wang X."/>
            <person name="Huang H."/>
        </authorList>
    </citation>
    <scope>NUCLEOTIDE SEQUENCE [LARGE SCALE GENOMIC DNA]</scope>
    <source>
        <strain evidence="16">MT/VB/25A 57/8</strain>
    </source>
</reference>
<evidence type="ECO:0000256" key="11">
    <source>
        <dbReference type="ARBA" id="ARBA00023136"/>
    </source>
</evidence>
<evidence type="ECO:0000256" key="9">
    <source>
        <dbReference type="ARBA" id="ARBA00022840"/>
    </source>
</evidence>